<feature type="domain" description="ABC3 transporter permease C-terminal" evidence="8">
    <location>
        <begin position="305"/>
        <end position="437"/>
    </location>
</feature>
<evidence type="ECO:0000259" key="8">
    <source>
        <dbReference type="Pfam" id="PF02687"/>
    </source>
</evidence>
<evidence type="ECO:0000256" key="3">
    <source>
        <dbReference type="ARBA" id="ARBA00022692"/>
    </source>
</evidence>
<feature type="transmembrane region" description="Helical" evidence="7">
    <location>
        <begin position="299"/>
        <end position="325"/>
    </location>
</feature>
<keyword evidence="10" id="KW-0547">Nucleotide-binding</keyword>
<keyword evidence="11" id="KW-1185">Reference proteome</keyword>
<evidence type="ECO:0000256" key="4">
    <source>
        <dbReference type="ARBA" id="ARBA00022989"/>
    </source>
</evidence>
<dbReference type="InterPro" id="IPR003838">
    <property type="entry name" value="ABC3_permease_C"/>
</dbReference>
<evidence type="ECO:0000256" key="1">
    <source>
        <dbReference type="ARBA" id="ARBA00004651"/>
    </source>
</evidence>
<feature type="transmembrane region" description="Helical" evidence="7">
    <location>
        <begin position="16"/>
        <end position="40"/>
    </location>
</feature>
<evidence type="ECO:0000313" key="10">
    <source>
        <dbReference type="EMBL" id="TGJ77866.1"/>
    </source>
</evidence>
<dbReference type="PANTHER" id="PTHR30572">
    <property type="entry name" value="MEMBRANE COMPONENT OF TRANSPORTER-RELATED"/>
    <property type="match status" value="1"/>
</dbReference>
<organism evidence="10 11">
    <name type="scientific">Caproiciproducens galactitolivorans</name>
    <dbReference type="NCBI Taxonomy" id="642589"/>
    <lineage>
        <taxon>Bacteria</taxon>
        <taxon>Bacillati</taxon>
        <taxon>Bacillota</taxon>
        <taxon>Clostridia</taxon>
        <taxon>Eubacteriales</taxon>
        <taxon>Acutalibacteraceae</taxon>
        <taxon>Caproiciproducens</taxon>
    </lineage>
</organism>
<keyword evidence="4 7" id="KW-1133">Transmembrane helix</keyword>
<dbReference type="InterPro" id="IPR050250">
    <property type="entry name" value="Macrolide_Exporter_MacB"/>
</dbReference>
<name>A0A4Z0YJP5_9FIRM</name>
<feature type="transmembrane region" description="Helical" evidence="7">
    <location>
        <begin position="346"/>
        <end position="370"/>
    </location>
</feature>
<dbReference type="AlphaFoldDB" id="A0A4Z0YJP5"/>
<proteinExistence type="inferred from homology"/>
<keyword evidence="3 7" id="KW-0812">Transmembrane</keyword>
<reference evidence="10 11" key="1">
    <citation type="submission" date="2019-04" db="EMBL/GenBank/DDBJ databases">
        <authorList>
            <person name="Poehlein A."/>
            <person name="Bengelsdorf F.R."/>
            <person name="Duerre P."/>
            <person name="Daniel R."/>
        </authorList>
    </citation>
    <scope>NUCLEOTIDE SEQUENCE [LARGE SCALE GENOMIC DNA]</scope>
    <source>
        <strain evidence="10 11">BS-1</strain>
    </source>
</reference>
<accession>A0A4Z0YJP5</accession>
<feature type="transmembrane region" description="Helical" evidence="7">
    <location>
        <begin position="406"/>
        <end position="428"/>
    </location>
</feature>
<evidence type="ECO:0000256" key="6">
    <source>
        <dbReference type="ARBA" id="ARBA00038076"/>
    </source>
</evidence>
<evidence type="ECO:0000256" key="2">
    <source>
        <dbReference type="ARBA" id="ARBA00022475"/>
    </source>
</evidence>
<gene>
    <name evidence="10" type="primary">macB_1</name>
    <name evidence="10" type="ORF">CAGA_02720</name>
</gene>
<sequence>MLSMAFGNLFKRKVRTLLTVTGVIIGTCAIVVMMSLGIGIKQSMQDTLKNMGDLTVITVNSTSQSPDAAALDDKMLKKMKKMEHVAALTPILSLDSSMISIQSKKYKFQGMIYGVYLDTLKDFGYKTENGELPSAGADKTTILFGKDAEYDFIDIRKSSNNMIYPQPDKNGKMPDPYVRPMKDKFQVTVTLPEDSTATVKPLKLRCVGTLSEDGGKNPYPSHSIFMDVTYAKELQAKYNKLNNVKKTSKKESYESASVKVDSIANVPKVEKAIKELGFTTYSMENIRKPMEEQMRTIQMILGGLGGISLFVAALGITNTMIMSIYERTREIGIMKVLGCVVRNIRTIFLIESGAIGFIGGVIGLAQSYAISFAINTLYATSGDQGGGAAGMIMEGTAGAAGQISIIPLWLALGALLFSTMVGLLSGFYPANRAVKVSALTAIKQE</sequence>
<comment type="similarity">
    <text evidence="6">Belongs to the ABC-4 integral membrane protein family.</text>
</comment>
<dbReference type="GO" id="GO:0022857">
    <property type="term" value="F:transmembrane transporter activity"/>
    <property type="evidence" value="ECO:0007669"/>
    <property type="project" value="TreeGrafter"/>
</dbReference>
<comment type="subcellular location">
    <subcellularLocation>
        <location evidence="1">Cell membrane</location>
        <topology evidence="1">Multi-pass membrane protein</topology>
    </subcellularLocation>
</comment>
<evidence type="ECO:0000259" key="9">
    <source>
        <dbReference type="Pfam" id="PF12704"/>
    </source>
</evidence>
<dbReference type="GO" id="GO:0005524">
    <property type="term" value="F:ATP binding"/>
    <property type="evidence" value="ECO:0007669"/>
    <property type="project" value="UniProtKB-KW"/>
</dbReference>
<dbReference type="Pfam" id="PF02687">
    <property type="entry name" value="FtsX"/>
    <property type="match status" value="1"/>
</dbReference>
<dbReference type="GO" id="GO:0005886">
    <property type="term" value="C:plasma membrane"/>
    <property type="evidence" value="ECO:0007669"/>
    <property type="project" value="UniProtKB-SubCell"/>
</dbReference>
<evidence type="ECO:0000256" key="5">
    <source>
        <dbReference type="ARBA" id="ARBA00023136"/>
    </source>
</evidence>
<protein>
    <submittedName>
        <fullName evidence="10">Macrolide export ATP-binding/permease protein MacB</fullName>
        <ecNumber evidence="10">3.6.3.-</ecNumber>
    </submittedName>
</protein>
<comment type="caution">
    <text evidence="10">The sequence shown here is derived from an EMBL/GenBank/DDBJ whole genome shotgun (WGS) entry which is preliminary data.</text>
</comment>
<dbReference type="EMBL" id="SRMQ01000001">
    <property type="protein sequence ID" value="TGJ77866.1"/>
    <property type="molecule type" value="Genomic_DNA"/>
</dbReference>
<dbReference type="EC" id="3.6.3.-" evidence="10"/>
<dbReference type="Proteomes" id="UP000297714">
    <property type="component" value="Unassembled WGS sequence"/>
</dbReference>
<keyword evidence="10" id="KW-0378">Hydrolase</keyword>
<evidence type="ECO:0000256" key="7">
    <source>
        <dbReference type="SAM" id="Phobius"/>
    </source>
</evidence>
<dbReference type="Pfam" id="PF12704">
    <property type="entry name" value="MacB_PCD"/>
    <property type="match status" value="1"/>
</dbReference>
<feature type="domain" description="MacB-like periplasmic core" evidence="9">
    <location>
        <begin position="16"/>
        <end position="275"/>
    </location>
</feature>
<keyword evidence="2" id="KW-1003">Cell membrane</keyword>
<dbReference type="PANTHER" id="PTHR30572:SF4">
    <property type="entry name" value="ABC TRANSPORTER PERMEASE YTRF"/>
    <property type="match status" value="1"/>
</dbReference>
<evidence type="ECO:0000313" key="11">
    <source>
        <dbReference type="Proteomes" id="UP000297714"/>
    </source>
</evidence>
<keyword evidence="5 7" id="KW-0472">Membrane</keyword>
<keyword evidence="10" id="KW-0067">ATP-binding</keyword>
<dbReference type="GO" id="GO:0016787">
    <property type="term" value="F:hydrolase activity"/>
    <property type="evidence" value="ECO:0007669"/>
    <property type="project" value="UniProtKB-KW"/>
</dbReference>
<dbReference type="InterPro" id="IPR025857">
    <property type="entry name" value="MacB_PCD"/>
</dbReference>